<dbReference type="InterPro" id="IPR003018">
    <property type="entry name" value="GAF"/>
</dbReference>
<accession>A0A099LX11</accession>
<dbReference type="Proteomes" id="UP000029994">
    <property type="component" value="Unassembled WGS sequence"/>
</dbReference>
<dbReference type="CDD" id="cd01948">
    <property type="entry name" value="EAL"/>
    <property type="match status" value="1"/>
</dbReference>
<dbReference type="InterPro" id="IPR050706">
    <property type="entry name" value="Cyclic-di-GMP_PDE-like"/>
</dbReference>
<comment type="caution">
    <text evidence="3">The sequence shown here is derived from an EMBL/GenBank/DDBJ whole genome shotgun (WGS) entry which is preliminary data.</text>
</comment>
<dbReference type="InterPro" id="IPR000160">
    <property type="entry name" value="GGDEF_dom"/>
</dbReference>
<dbReference type="GeneID" id="43683803"/>
<feature type="domain" description="EAL" evidence="1">
    <location>
        <begin position="372"/>
        <end position="625"/>
    </location>
</feature>
<evidence type="ECO:0000313" key="3">
    <source>
        <dbReference type="EMBL" id="KGK11906.1"/>
    </source>
</evidence>
<protein>
    <submittedName>
        <fullName evidence="3">Diguanylate cyclase</fullName>
    </submittedName>
</protein>
<evidence type="ECO:0000259" key="2">
    <source>
        <dbReference type="PROSITE" id="PS50887"/>
    </source>
</evidence>
<dbReference type="InterPro" id="IPR029787">
    <property type="entry name" value="Nucleotide_cyclase"/>
</dbReference>
<dbReference type="Gene3D" id="3.30.70.270">
    <property type="match status" value="1"/>
</dbReference>
<reference evidence="3 4" key="1">
    <citation type="submission" date="2014-04" db="EMBL/GenBank/DDBJ databases">
        <title>Genome sequencing of Vibrio navarrensis strains.</title>
        <authorList>
            <person name="Gladney L.M."/>
            <person name="Katz L.S."/>
            <person name="Marino-Ramirez L."/>
            <person name="Jordan I.K."/>
        </authorList>
    </citation>
    <scope>NUCLEOTIDE SEQUENCE [LARGE SCALE GENOMIC DNA]</scope>
    <source>
        <strain evidence="3 4">ATCC 51183</strain>
    </source>
</reference>
<dbReference type="RefSeq" id="WP_039427520.1">
    <property type="nucleotide sequence ID" value="NZ_CP061844.1"/>
</dbReference>
<dbReference type="InterPro" id="IPR035919">
    <property type="entry name" value="EAL_sf"/>
</dbReference>
<dbReference type="PROSITE" id="PS50883">
    <property type="entry name" value="EAL"/>
    <property type="match status" value="1"/>
</dbReference>
<dbReference type="eggNOG" id="COG2203">
    <property type="taxonomic scope" value="Bacteria"/>
</dbReference>
<evidence type="ECO:0000259" key="1">
    <source>
        <dbReference type="PROSITE" id="PS50883"/>
    </source>
</evidence>
<evidence type="ECO:0000313" key="4">
    <source>
        <dbReference type="Proteomes" id="UP000029994"/>
    </source>
</evidence>
<dbReference type="Pfam" id="PF00990">
    <property type="entry name" value="GGDEF"/>
    <property type="match status" value="1"/>
</dbReference>
<dbReference type="AlphaFoldDB" id="A0A099LX11"/>
<dbReference type="SUPFAM" id="SSF141868">
    <property type="entry name" value="EAL domain-like"/>
    <property type="match status" value="1"/>
</dbReference>
<dbReference type="PROSITE" id="PS50887">
    <property type="entry name" value="GGDEF"/>
    <property type="match status" value="1"/>
</dbReference>
<dbReference type="InterPro" id="IPR043128">
    <property type="entry name" value="Rev_trsase/Diguanyl_cyclase"/>
</dbReference>
<sequence>MTKFKTLDYQIPEPMQHGWQRIVNLLADIVGVPAALVMRIHPQHIEVCRTSETPLNPYKLGDSETLGHGLYCESVINSNTELMIPNALSDPLWDKNPDIKLGMISYCGLPLLWPNGETFGTICLLDERENHFSDTYRELLRCFRSSIEAQLAVVYQHEKLLRLNKALQHRVESRTSNLAQLSFSLSQERDKRLAAEQDADYQRQHDHGTGFLNLSALENQLQRQLEQSNPTNIAVIHIGFTNARTIQAKYGFALFEELLVAYRNQISIPDAMFTLTGRPASHDLVIVIQSERIGQILETLLYQIVAVGQSTFNIDNNEVHLHAFIGVALSDAQTNSAEDLLSHANQAMIVSKESGQRYTYFSSAHADALLYHNQIESYLLQAVRNDDLTLYFQPKVCPNTHKWIGAEALLRWSHPVLGDVSNEALIHMAEQNGLIFEVGAFVLRVAIEKAKQWSEVVENFRVAVNISGIQLKNPLFAEQVQDLLEAYQLPSHYLELEVTESGLISDELVAKATLSRLHELGVTLSLDDFGTGYSSFSYLKKFPFDAIKIDKSFVQQIEHSEQDEEIIRSIIHVAKKLDLEVVMEGIETDAQEAFLIREGCDIGQGFLYGKPMPSNEFEQGLFNQNFLGTASFAYHTS</sequence>
<dbReference type="EMBL" id="JMCG01000001">
    <property type="protein sequence ID" value="KGK11906.1"/>
    <property type="molecule type" value="Genomic_DNA"/>
</dbReference>
<dbReference type="SUPFAM" id="SSF55781">
    <property type="entry name" value="GAF domain-like"/>
    <property type="match status" value="1"/>
</dbReference>
<keyword evidence="4" id="KW-1185">Reference proteome</keyword>
<dbReference type="STRING" id="29495.EA26_11545"/>
<gene>
    <name evidence="3" type="ORF">EA26_11545</name>
</gene>
<dbReference type="Gene3D" id="3.30.450.40">
    <property type="match status" value="1"/>
</dbReference>
<dbReference type="Gene3D" id="3.20.20.450">
    <property type="entry name" value="EAL domain"/>
    <property type="match status" value="1"/>
</dbReference>
<dbReference type="InterPro" id="IPR001633">
    <property type="entry name" value="EAL_dom"/>
</dbReference>
<dbReference type="eggNOG" id="COG2200">
    <property type="taxonomic scope" value="Bacteria"/>
</dbReference>
<dbReference type="Pfam" id="PF00563">
    <property type="entry name" value="EAL"/>
    <property type="match status" value="1"/>
</dbReference>
<dbReference type="Pfam" id="PF01590">
    <property type="entry name" value="GAF"/>
    <property type="match status" value="1"/>
</dbReference>
<dbReference type="PANTHER" id="PTHR33121">
    <property type="entry name" value="CYCLIC DI-GMP PHOSPHODIESTERASE PDEF"/>
    <property type="match status" value="1"/>
</dbReference>
<feature type="domain" description="GGDEF" evidence="2">
    <location>
        <begin position="231"/>
        <end position="364"/>
    </location>
</feature>
<dbReference type="SMART" id="SM00065">
    <property type="entry name" value="GAF"/>
    <property type="match status" value="1"/>
</dbReference>
<dbReference type="SMART" id="SM00052">
    <property type="entry name" value="EAL"/>
    <property type="match status" value="1"/>
</dbReference>
<dbReference type="InterPro" id="IPR029016">
    <property type="entry name" value="GAF-like_dom_sf"/>
</dbReference>
<dbReference type="SMART" id="SM00267">
    <property type="entry name" value="GGDEF"/>
    <property type="match status" value="1"/>
</dbReference>
<dbReference type="PANTHER" id="PTHR33121:SF71">
    <property type="entry name" value="OXYGEN SENSOR PROTEIN DOSP"/>
    <property type="match status" value="1"/>
</dbReference>
<name>A0A099LX11_9VIBR</name>
<organism evidence="3 4">
    <name type="scientific">Vibrio navarrensis</name>
    <dbReference type="NCBI Taxonomy" id="29495"/>
    <lineage>
        <taxon>Bacteria</taxon>
        <taxon>Pseudomonadati</taxon>
        <taxon>Pseudomonadota</taxon>
        <taxon>Gammaproteobacteria</taxon>
        <taxon>Vibrionales</taxon>
        <taxon>Vibrionaceae</taxon>
        <taxon>Vibrio</taxon>
    </lineage>
</organism>
<dbReference type="SUPFAM" id="SSF55073">
    <property type="entry name" value="Nucleotide cyclase"/>
    <property type="match status" value="1"/>
</dbReference>
<proteinExistence type="predicted"/>
<dbReference type="GO" id="GO:0071111">
    <property type="term" value="F:cyclic-guanylate-specific phosphodiesterase activity"/>
    <property type="evidence" value="ECO:0007669"/>
    <property type="project" value="InterPro"/>
</dbReference>